<keyword evidence="6" id="KW-0862">Zinc</keyword>
<dbReference type="Pfam" id="PF16835">
    <property type="entry name" value="SF3A2"/>
    <property type="match status" value="1"/>
</dbReference>
<feature type="region of interest" description="Disordered" evidence="9">
    <location>
        <begin position="345"/>
        <end position="371"/>
    </location>
</feature>
<dbReference type="Pfam" id="PF12874">
    <property type="entry name" value="zf-met"/>
    <property type="match status" value="1"/>
</dbReference>
<evidence type="ECO:0000256" key="2">
    <source>
        <dbReference type="ARBA" id="ARBA00008995"/>
    </source>
</evidence>
<feature type="domain" description="Matrin-type" evidence="10">
    <location>
        <begin position="441"/>
        <end position="471"/>
    </location>
</feature>
<protein>
    <recommendedName>
        <fullName evidence="10">Matrin-type domain-containing protein</fullName>
    </recommendedName>
</protein>
<evidence type="ECO:0000256" key="3">
    <source>
        <dbReference type="ARBA" id="ARBA00022723"/>
    </source>
</evidence>
<keyword evidence="5" id="KW-0863">Zinc-finger</keyword>
<dbReference type="GO" id="GO:0071004">
    <property type="term" value="C:U2-type prespliceosome"/>
    <property type="evidence" value="ECO:0007669"/>
    <property type="project" value="TreeGrafter"/>
</dbReference>
<evidence type="ECO:0000256" key="1">
    <source>
        <dbReference type="ARBA" id="ARBA00004123"/>
    </source>
</evidence>
<keyword evidence="4" id="KW-0507">mRNA processing</keyword>
<feature type="region of interest" description="Disordered" evidence="9">
    <location>
        <begin position="165"/>
        <end position="193"/>
    </location>
</feature>
<accession>A0A7S4EME0</accession>
<gene>
    <name evidence="11" type="ORF">PAUS00366_LOCUS14664</name>
</gene>
<dbReference type="Gene3D" id="2.60.40.2690">
    <property type="match status" value="1"/>
</dbReference>
<keyword evidence="4" id="KW-0747">Spliceosome</keyword>
<evidence type="ECO:0000313" key="11">
    <source>
        <dbReference type="EMBL" id="CAE0721909.1"/>
    </source>
</evidence>
<comment type="subcellular location">
    <subcellularLocation>
        <location evidence="1">Nucleus</location>
    </subcellularLocation>
</comment>
<feature type="region of interest" description="Disordered" evidence="9">
    <location>
        <begin position="460"/>
        <end position="505"/>
    </location>
</feature>
<dbReference type="PANTHER" id="PTHR23205:SF0">
    <property type="entry name" value="SPLICING FACTOR 3A SUBUNIT 2"/>
    <property type="match status" value="1"/>
</dbReference>
<feature type="region of interest" description="Disordered" evidence="9">
    <location>
        <begin position="81"/>
        <end position="107"/>
    </location>
</feature>
<organism evidence="11">
    <name type="scientific">Pseudo-nitzschia australis</name>
    <dbReference type="NCBI Taxonomy" id="44445"/>
    <lineage>
        <taxon>Eukaryota</taxon>
        <taxon>Sar</taxon>
        <taxon>Stramenopiles</taxon>
        <taxon>Ochrophyta</taxon>
        <taxon>Bacillariophyta</taxon>
        <taxon>Bacillariophyceae</taxon>
        <taxon>Bacillariophycidae</taxon>
        <taxon>Bacillariales</taxon>
        <taxon>Bacillariaceae</taxon>
        <taxon>Pseudo-nitzschia</taxon>
    </lineage>
</organism>
<dbReference type="InterPro" id="IPR031781">
    <property type="entry name" value="SF3A2_dom"/>
</dbReference>
<evidence type="ECO:0000256" key="8">
    <source>
        <dbReference type="ARBA" id="ARBA00023242"/>
    </source>
</evidence>
<feature type="compositionally biased region" description="Low complexity" evidence="9">
    <location>
        <begin position="182"/>
        <end position="193"/>
    </location>
</feature>
<sequence>MTKQILLKTPRGNTAVIPVDHFVAKAKAAATAKAGAKPTLAFSSAGEEQEQQHNQVGVQAASNVFDYQHNLHQQQHYLQHQRRVQLHHQHQQQQQNQYEHQRHASEAQEEAAAIAAAVDTSRIFEGDEYDADRQGKEELLFHLIGASKRRDVGRKRVYHPEVEDEDDGMEIDDNDHDNQFQNENYSNHESSHNISGNGNCIHFNNDEEEQKVVATRFDDMNISIDQYYSAGASTSSNRFKTRRRFYSHTTGAGVPSSPSSDTTTTATTNATANRRRQRQDPIIPRQLEDRQGQQQQQQKLDRPSGPEHNSASSPSPPPPLMVAFYYQGRKVSLDRIWEWINGSSATQSESDTSSNANAAASSSSSSSNTPQFPLYLTLSTSVRLLGGIDRQNRVGSKFGGGGVSSSQNAERERKERLKQLALESIDLAKDPYLMRNHLGTYECKLCLTLHTNEANYLAHTQGKKHQSGLAKRAHMEKLRKEREEQMAERSSNNSLKRPASGGRFVCQPATTRKVPKIGRPAYQVFKSKDPETSQRCLTFELAYKDIEKDLQPRHRFMSAFEQRVDLPKDKRYQYVLFAAEPYETIAFKIPNEPLDRDPGRLITHWDEDDKKFTVTLYFEDGKGDDDDQDDDKNTSSASIMSNANNNNTAVVNMETEGATAARTSTFAPALGSR</sequence>
<dbReference type="InterPro" id="IPR000690">
    <property type="entry name" value="Matrin/U1-C_Znf_C2H2"/>
</dbReference>
<feature type="compositionally biased region" description="Basic residues" evidence="9">
    <location>
        <begin position="461"/>
        <end position="472"/>
    </location>
</feature>
<feature type="compositionally biased region" description="Basic and acidic residues" evidence="9">
    <location>
        <begin position="473"/>
        <end position="487"/>
    </location>
</feature>
<feature type="compositionally biased region" description="Low complexity" evidence="9">
    <location>
        <begin position="262"/>
        <end position="272"/>
    </location>
</feature>
<feature type="compositionally biased region" description="Low complexity" evidence="9">
    <location>
        <begin position="634"/>
        <end position="653"/>
    </location>
</feature>
<dbReference type="PROSITE" id="PS50171">
    <property type="entry name" value="ZF_MATRIN"/>
    <property type="match status" value="1"/>
</dbReference>
<feature type="region of interest" description="Disordered" evidence="9">
    <location>
        <begin position="394"/>
        <end position="414"/>
    </location>
</feature>
<keyword evidence="8" id="KW-0539">Nucleus</keyword>
<evidence type="ECO:0000259" key="10">
    <source>
        <dbReference type="PROSITE" id="PS50171"/>
    </source>
</evidence>
<dbReference type="InterPro" id="IPR003604">
    <property type="entry name" value="Matrin/U1-like-C_Znf_C2H2"/>
</dbReference>
<dbReference type="SMART" id="SM00451">
    <property type="entry name" value="ZnF_U1"/>
    <property type="match status" value="1"/>
</dbReference>
<dbReference type="EMBL" id="HBIX01020869">
    <property type="protein sequence ID" value="CAE0721909.1"/>
    <property type="molecule type" value="Transcribed_RNA"/>
</dbReference>
<dbReference type="AlphaFoldDB" id="A0A7S4EME0"/>
<evidence type="ECO:0000256" key="9">
    <source>
        <dbReference type="SAM" id="MobiDB-lite"/>
    </source>
</evidence>
<name>A0A7S4EME0_9STRA</name>
<dbReference type="InterPro" id="IPR052092">
    <property type="entry name" value="SF3A2"/>
</dbReference>
<evidence type="ECO:0000256" key="7">
    <source>
        <dbReference type="ARBA" id="ARBA00023187"/>
    </source>
</evidence>
<reference evidence="11" key="1">
    <citation type="submission" date="2021-01" db="EMBL/GenBank/DDBJ databases">
        <authorList>
            <person name="Corre E."/>
            <person name="Pelletier E."/>
            <person name="Niang G."/>
            <person name="Scheremetjew M."/>
            <person name="Finn R."/>
            <person name="Kale V."/>
            <person name="Holt S."/>
            <person name="Cochrane G."/>
            <person name="Meng A."/>
            <person name="Brown T."/>
            <person name="Cohen L."/>
        </authorList>
    </citation>
    <scope>NUCLEOTIDE SEQUENCE</scope>
    <source>
        <strain evidence="11">10249 10 AB</strain>
    </source>
</reference>
<feature type="region of interest" description="Disordered" evidence="9">
    <location>
        <begin position="248"/>
        <end position="321"/>
    </location>
</feature>
<comment type="similarity">
    <text evidence="2">Belongs to the SF3A2 family.</text>
</comment>
<proteinExistence type="inferred from homology"/>
<keyword evidence="7" id="KW-0508">mRNA splicing</keyword>
<keyword evidence="3" id="KW-0479">Metal-binding</keyword>
<dbReference type="GO" id="GO:0005686">
    <property type="term" value="C:U2 snRNP"/>
    <property type="evidence" value="ECO:0007669"/>
    <property type="project" value="TreeGrafter"/>
</dbReference>
<dbReference type="GO" id="GO:0008270">
    <property type="term" value="F:zinc ion binding"/>
    <property type="evidence" value="ECO:0007669"/>
    <property type="project" value="UniProtKB-KW"/>
</dbReference>
<dbReference type="GO" id="GO:0000245">
    <property type="term" value="P:spliceosomal complex assembly"/>
    <property type="evidence" value="ECO:0007669"/>
    <property type="project" value="TreeGrafter"/>
</dbReference>
<dbReference type="GO" id="GO:0003676">
    <property type="term" value="F:nucleic acid binding"/>
    <property type="evidence" value="ECO:0007669"/>
    <property type="project" value="InterPro"/>
</dbReference>
<dbReference type="InterPro" id="IPR013087">
    <property type="entry name" value="Znf_C2H2_type"/>
</dbReference>
<dbReference type="PANTHER" id="PTHR23205">
    <property type="entry name" value="SPLICING FACTOR 3A SUBUNIT 2"/>
    <property type="match status" value="1"/>
</dbReference>
<feature type="compositionally biased region" description="Basic residues" evidence="9">
    <location>
        <begin position="81"/>
        <end position="90"/>
    </location>
</feature>
<evidence type="ECO:0000256" key="5">
    <source>
        <dbReference type="ARBA" id="ARBA00022771"/>
    </source>
</evidence>
<dbReference type="GO" id="GO:0071013">
    <property type="term" value="C:catalytic step 2 spliceosome"/>
    <property type="evidence" value="ECO:0007669"/>
    <property type="project" value="TreeGrafter"/>
</dbReference>
<feature type="region of interest" description="Disordered" evidence="9">
    <location>
        <begin position="620"/>
        <end position="673"/>
    </location>
</feature>
<feature type="compositionally biased region" description="Acidic residues" evidence="9">
    <location>
        <begin position="165"/>
        <end position="175"/>
    </location>
</feature>
<dbReference type="SMART" id="SM01050">
    <property type="entry name" value="CactinC_cactus"/>
    <property type="match status" value="1"/>
</dbReference>
<evidence type="ECO:0000256" key="4">
    <source>
        <dbReference type="ARBA" id="ARBA00022728"/>
    </source>
</evidence>
<feature type="compositionally biased region" description="Low complexity" evidence="9">
    <location>
        <begin position="345"/>
        <end position="368"/>
    </location>
</feature>
<evidence type="ECO:0000256" key="6">
    <source>
        <dbReference type="ARBA" id="ARBA00022833"/>
    </source>
</evidence>